<name>A0ABT6MXF6_9SPHN</name>
<dbReference type="GO" id="GO:0016787">
    <property type="term" value="F:hydrolase activity"/>
    <property type="evidence" value="ECO:0007669"/>
    <property type="project" value="UniProtKB-KW"/>
</dbReference>
<keyword evidence="1 3" id="KW-0378">Hydrolase</keyword>
<evidence type="ECO:0000313" key="4">
    <source>
        <dbReference type="Proteomes" id="UP001160625"/>
    </source>
</evidence>
<feature type="domain" description="Isochorismatase-like" evidence="2">
    <location>
        <begin position="12"/>
        <end position="187"/>
    </location>
</feature>
<dbReference type="InterPro" id="IPR050272">
    <property type="entry name" value="Isochorismatase-like_hydrls"/>
</dbReference>
<reference evidence="3" key="1">
    <citation type="submission" date="2023-04" db="EMBL/GenBank/DDBJ databases">
        <title>Sphingomonas sp. MAHUQ-71 isolated from rice field.</title>
        <authorList>
            <person name="Huq M.A."/>
        </authorList>
    </citation>
    <scope>NUCLEOTIDE SEQUENCE</scope>
    <source>
        <strain evidence="3">MAHUQ-71</strain>
    </source>
</reference>
<dbReference type="Gene3D" id="3.40.50.850">
    <property type="entry name" value="Isochorismatase-like"/>
    <property type="match status" value="1"/>
</dbReference>
<dbReference type="InterPro" id="IPR036380">
    <property type="entry name" value="Isochorismatase-like_sf"/>
</dbReference>
<gene>
    <name evidence="3" type="ORF">QGN17_02980</name>
</gene>
<organism evidence="3 4">
    <name type="scientific">Sphingomonas oryzagri</name>
    <dbReference type="NCBI Taxonomy" id="3042314"/>
    <lineage>
        <taxon>Bacteria</taxon>
        <taxon>Pseudomonadati</taxon>
        <taxon>Pseudomonadota</taxon>
        <taxon>Alphaproteobacteria</taxon>
        <taxon>Sphingomonadales</taxon>
        <taxon>Sphingomonadaceae</taxon>
        <taxon>Sphingomonas</taxon>
    </lineage>
</organism>
<dbReference type="Proteomes" id="UP001160625">
    <property type="component" value="Unassembled WGS sequence"/>
</dbReference>
<accession>A0ABT6MXF6</accession>
<evidence type="ECO:0000313" key="3">
    <source>
        <dbReference type="EMBL" id="MDH7637685.1"/>
    </source>
</evidence>
<dbReference type="EMBL" id="JARYGZ010000001">
    <property type="protein sequence ID" value="MDH7637685.1"/>
    <property type="molecule type" value="Genomic_DNA"/>
</dbReference>
<comment type="caution">
    <text evidence="3">The sequence shown here is derived from an EMBL/GenBank/DDBJ whole genome shotgun (WGS) entry which is preliminary data.</text>
</comment>
<dbReference type="Pfam" id="PF00857">
    <property type="entry name" value="Isochorismatase"/>
    <property type="match status" value="1"/>
</dbReference>
<sequence length="195" mass="21372">MLAWDVVSPERTALVLIDLQNSFLHPDGGNYYPAVETIVPNLTRLLAYARERGRLIVHVADRHRPGAPDFESHKLPGHCIEAEFDAEFFQGFGPAVPTPANEITIVKRRFSAFFGTDLDTALRENGIERLVVAGVKTNVCVRATIQDGFGLGYRCLLARDATNSNRANLEAASAEDIDRYMGWSVSLADAEAALG</sequence>
<dbReference type="PANTHER" id="PTHR43540">
    <property type="entry name" value="PEROXYUREIDOACRYLATE/UREIDOACRYLATE AMIDOHYDROLASE-RELATED"/>
    <property type="match status" value="1"/>
</dbReference>
<dbReference type="CDD" id="cd00431">
    <property type="entry name" value="cysteine_hydrolases"/>
    <property type="match status" value="1"/>
</dbReference>
<evidence type="ECO:0000259" key="2">
    <source>
        <dbReference type="Pfam" id="PF00857"/>
    </source>
</evidence>
<dbReference type="InterPro" id="IPR000868">
    <property type="entry name" value="Isochorismatase-like_dom"/>
</dbReference>
<dbReference type="PANTHER" id="PTHR43540:SF6">
    <property type="entry name" value="ISOCHORISMATASE-LIKE DOMAIN-CONTAINING PROTEIN"/>
    <property type="match status" value="1"/>
</dbReference>
<protein>
    <submittedName>
        <fullName evidence="3">Isochorismatase family cysteine hydrolase</fullName>
        <ecNumber evidence="3">3.-.-.-</ecNumber>
    </submittedName>
</protein>
<dbReference type="SUPFAM" id="SSF52499">
    <property type="entry name" value="Isochorismatase-like hydrolases"/>
    <property type="match status" value="1"/>
</dbReference>
<dbReference type="RefSeq" id="WP_281043027.1">
    <property type="nucleotide sequence ID" value="NZ_JARYGZ010000001.1"/>
</dbReference>
<dbReference type="EC" id="3.-.-.-" evidence="3"/>
<keyword evidence="4" id="KW-1185">Reference proteome</keyword>
<proteinExistence type="predicted"/>
<evidence type="ECO:0000256" key="1">
    <source>
        <dbReference type="ARBA" id="ARBA00022801"/>
    </source>
</evidence>